<dbReference type="PANTHER" id="PTHR43235:SF1">
    <property type="entry name" value="GLUTAMINE AMIDOTRANSFERASE PB2B2.05-RELATED"/>
    <property type="match status" value="1"/>
</dbReference>
<dbReference type="InterPro" id="IPR011697">
    <property type="entry name" value="Peptidase_C26"/>
</dbReference>
<dbReference type="Pfam" id="PF07722">
    <property type="entry name" value="Peptidase_C26"/>
    <property type="match status" value="1"/>
</dbReference>
<dbReference type="STRING" id="1470434.AZF00_12655"/>
<dbReference type="PANTHER" id="PTHR43235">
    <property type="entry name" value="GLUTAMINE AMIDOTRANSFERASE PB2B2.05-RELATED"/>
    <property type="match status" value="1"/>
</dbReference>
<evidence type="ECO:0000313" key="1">
    <source>
        <dbReference type="EMBL" id="AMO69102.1"/>
    </source>
</evidence>
<dbReference type="Gene3D" id="3.40.50.880">
    <property type="match status" value="1"/>
</dbReference>
<dbReference type="SUPFAM" id="SSF52317">
    <property type="entry name" value="Class I glutamine amidotransferase-like"/>
    <property type="match status" value="1"/>
</dbReference>
<organism evidence="1 2">
    <name type="scientific">Zhongshania aliphaticivorans</name>
    <dbReference type="NCBI Taxonomy" id="1470434"/>
    <lineage>
        <taxon>Bacteria</taxon>
        <taxon>Pseudomonadati</taxon>
        <taxon>Pseudomonadota</taxon>
        <taxon>Gammaproteobacteria</taxon>
        <taxon>Cellvibrionales</taxon>
        <taxon>Spongiibacteraceae</taxon>
        <taxon>Zhongshania</taxon>
    </lineage>
</organism>
<accession>A0A127M792</accession>
<sequence length="228" mass="25664">MVDTGAAVSRPLIGVTGDDTRLPLAWWFIRLALQRCGAEAYRLTPSHSAIPKNLDGIIISGGDDIDQRLYLPDAPEIAPINRARDRFEMIALELSLSRNLPILGICRGAQLLNVVLGGTLHSDLSEMRRLTSNKRMLLPRKTLHLETYSKLFDILGKEQCKINSLHHQAIKDLGQDLRVAGRDADYIIQAVEDPEHPCRIGVQWHPEYLPFQLRQLHLFRHLVASACL</sequence>
<evidence type="ECO:0000313" key="2">
    <source>
        <dbReference type="Proteomes" id="UP000074119"/>
    </source>
</evidence>
<name>A0A127M792_9GAMM</name>
<dbReference type="GO" id="GO:0005829">
    <property type="term" value="C:cytosol"/>
    <property type="evidence" value="ECO:0007669"/>
    <property type="project" value="TreeGrafter"/>
</dbReference>
<reference evidence="1 2" key="1">
    <citation type="submission" date="2015-12" db="EMBL/GenBank/DDBJ databases">
        <authorList>
            <person name="Shamseldin A."/>
            <person name="Moawad H."/>
            <person name="Abd El-Rahim W.M."/>
            <person name="Sadowsky M.J."/>
        </authorList>
    </citation>
    <scope>NUCLEOTIDE SEQUENCE [LARGE SCALE GENOMIC DNA]</scope>
    <source>
        <strain evidence="1 2">SM2</strain>
    </source>
</reference>
<dbReference type="KEGG" id="zal:AZF00_12655"/>
<protein>
    <submittedName>
        <fullName evidence="1">Uncharacterized protein</fullName>
    </submittedName>
</protein>
<dbReference type="InterPro" id="IPR029062">
    <property type="entry name" value="Class_I_gatase-like"/>
</dbReference>
<dbReference type="CDD" id="cd01745">
    <property type="entry name" value="GATase1_2"/>
    <property type="match status" value="1"/>
</dbReference>
<dbReference type="AlphaFoldDB" id="A0A127M792"/>
<dbReference type="Proteomes" id="UP000074119">
    <property type="component" value="Chromosome"/>
</dbReference>
<dbReference type="InterPro" id="IPR044668">
    <property type="entry name" value="PuuD-like"/>
</dbReference>
<dbReference type="GO" id="GO:0016811">
    <property type="term" value="F:hydrolase activity, acting on carbon-nitrogen (but not peptide) bonds, in linear amides"/>
    <property type="evidence" value="ECO:0007669"/>
    <property type="project" value="InterPro"/>
</dbReference>
<dbReference type="EMBL" id="CP014544">
    <property type="protein sequence ID" value="AMO69102.1"/>
    <property type="molecule type" value="Genomic_DNA"/>
</dbReference>
<dbReference type="PROSITE" id="PS51273">
    <property type="entry name" value="GATASE_TYPE_1"/>
    <property type="match status" value="1"/>
</dbReference>
<proteinExistence type="predicted"/>
<gene>
    <name evidence="1" type="ORF">AZF00_12655</name>
</gene>